<dbReference type="PANTHER" id="PTHR30290">
    <property type="entry name" value="PERIPLASMIC BINDING COMPONENT OF ABC TRANSPORTER"/>
    <property type="match status" value="1"/>
</dbReference>
<evidence type="ECO:0000256" key="1">
    <source>
        <dbReference type="ARBA" id="ARBA00004418"/>
    </source>
</evidence>
<accession>A0A222E7Q7</accession>
<evidence type="ECO:0000259" key="3">
    <source>
        <dbReference type="Pfam" id="PF00496"/>
    </source>
</evidence>
<dbReference type="SUPFAM" id="SSF53850">
    <property type="entry name" value="Periplasmic binding protein-like II"/>
    <property type="match status" value="1"/>
</dbReference>
<gene>
    <name evidence="4" type="primary">nikA</name>
    <name evidence="4" type="ORF">ANTHELSMS3_03620</name>
</gene>
<dbReference type="GO" id="GO:1904680">
    <property type="term" value="F:peptide transmembrane transporter activity"/>
    <property type="evidence" value="ECO:0007669"/>
    <property type="project" value="TreeGrafter"/>
</dbReference>
<dbReference type="KEGG" id="aht:ANTHELSMS3_03620"/>
<dbReference type="PIRSF" id="PIRSF002741">
    <property type="entry name" value="MppA"/>
    <property type="match status" value="1"/>
</dbReference>
<dbReference type="GO" id="GO:0043190">
    <property type="term" value="C:ATP-binding cassette (ABC) transporter complex"/>
    <property type="evidence" value="ECO:0007669"/>
    <property type="project" value="InterPro"/>
</dbReference>
<dbReference type="GO" id="GO:0030288">
    <property type="term" value="C:outer membrane-bounded periplasmic space"/>
    <property type="evidence" value="ECO:0007669"/>
    <property type="project" value="UniProtKB-ARBA"/>
</dbReference>
<dbReference type="InterPro" id="IPR030678">
    <property type="entry name" value="Peptide/Ni-bd"/>
</dbReference>
<feature type="domain" description="Solute-binding protein family 5" evidence="3">
    <location>
        <begin position="108"/>
        <end position="474"/>
    </location>
</feature>
<evidence type="ECO:0000313" key="4">
    <source>
        <dbReference type="EMBL" id="ASP22243.1"/>
    </source>
</evidence>
<protein>
    <submittedName>
        <fullName evidence="4">Nickel-binding periplasmic protein</fullName>
    </submittedName>
</protein>
<dbReference type="Gene3D" id="3.10.105.10">
    <property type="entry name" value="Dipeptide-binding Protein, Domain 3"/>
    <property type="match status" value="1"/>
</dbReference>
<comment type="subcellular location">
    <subcellularLocation>
        <location evidence="1">Periplasm</location>
    </subcellularLocation>
</comment>
<comment type="similarity">
    <text evidence="2">Belongs to the bacterial solute-binding protein 5 family.</text>
</comment>
<dbReference type="PANTHER" id="PTHR30290:SF83">
    <property type="entry name" value="ABC TRANSPORTER SUBSTRATE-BINDING PROTEIN"/>
    <property type="match status" value="1"/>
</dbReference>
<dbReference type="Pfam" id="PF00496">
    <property type="entry name" value="SBP_bac_5"/>
    <property type="match status" value="1"/>
</dbReference>
<dbReference type="EMBL" id="CP022540">
    <property type="protein sequence ID" value="ASP22243.1"/>
    <property type="molecule type" value="Genomic_DNA"/>
</dbReference>
<name>A0A222E7Q7_9RHOB</name>
<evidence type="ECO:0000256" key="2">
    <source>
        <dbReference type="ARBA" id="ARBA00005695"/>
    </source>
</evidence>
<dbReference type="AlphaFoldDB" id="A0A222E7Q7"/>
<organism evidence="4 5">
    <name type="scientific">Antarctobacter heliothermus</name>
    <dbReference type="NCBI Taxonomy" id="74033"/>
    <lineage>
        <taxon>Bacteria</taxon>
        <taxon>Pseudomonadati</taxon>
        <taxon>Pseudomonadota</taxon>
        <taxon>Alphaproteobacteria</taxon>
        <taxon>Rhodobacterales</taxon>
        <taxon>Roseobacteraceae</taxon>
        <taxon>Antarctobacter</taxon>
    </lineage>
</organism>
<reference evidence="4 5" key="1">
    <citation type="submission" date="2017-07" db="EMBL/GenBank/DDBJ databases">
        <title>Genome Sequence of Antarctobacter heliothermus Strain SMS3 Isolated from a culture of the Diatom Skeletonema marinoi.</title>
        <authorList>
            <person name="Topel M."/>
            <person name="Pinder M.I.M."/>
            <person name="Johansson O.N."/>
            <person name="Kourtchenko O."/>
            <person name="Godhe A."/>
            <person name="Clarke A.K."/>
        </authorList>
    </citation>
    <scope>NUCLEOTIDE SEQUENCE [LARGE SCALE GENOMIC DNA]</scope>
    <source>
        <strain evidence="4 5">SMS3</strain>
    </source>
</reference>
<dbReference type="CDD" id="cd08503">
    <property type="entry name" value="PBP2_NikA_DppA_OppA_like_17"/>
    <property type="match status" value="1"/>
</dbReference>
<dbReference type="Gene3D" id="3.40.190.10">
    <property type="entry name" value="Periplasmic binding protein-like II"/>
    <property type="match status" value="1"/>
</dbReference>
<dbReference type="InterPro" id="IPR039424">
    <property type="entry name" value="SBP_5"/>
</dbReference>
<evidence type="ECO:0000313" key="5">
    <source>
        <dbReference type="Proteomes" id="UP000203589"/>
    </source>
</evidence>
<dbReference type="InterPro" id="IPR000914">
    <property type="entry name" value="SBP_5_dom"/>
</dbReference>
<sequence>MTSMDHLQRVHPAAKMYAREFKQGLLDRREFLARTTALGLTSAAAYTLGGLQRPAEAAAHVQQGGTIRYQMEVRALKDPRTYDWTQIATFTAGWLEYLVEYNSDGSFDPMLLESWETNDDATEYTLHVRKGVKWNNGDDFTAEDVARNITMWCESEVEGNSMAARMGSLIDETTKKATEGAITVVDSHTVKLTANVPDISLIPGMADYPAAIVHSSHDPNNMLGNPIGTGFMLPESHEVGVKGVLVRNEGHDWWGYAAGKGGYIDRIEFIDYGTDPAAFIAAYEAEEIDMNWESVGEFVDIFDSIGLQRSEIPSGFTIVIRPNQLAEDANGNKIYGDKRVRQALAMAVDNEVCLELGMAGYGIVADNSHVGPMHPEYDPNVPRIPYDPAKALELMKEAGMEDFEHEVQSIDDDWRRNTTAAVVAQLNDAGIKARHTVLPGSTFWNDWTKYPFSSTNWNHRPLGTQTLALAYKSGEAWNESGFANEEFDTLLAEANSIADAEARRVVMAKLQAIMIDEGVTIQPYWRTAIRHHRDNLVGVDKHIADLPQIYKFGFKA</sequence>
<dbReference type="GO" id="GO:0015833">
    <property type="term" value="P:peptide transport"/>
    <property type="evidence" value="ECO:0007669"/>
    <property type="project" value="TreeGrafter"/>
</dbReference>
<keyword evidence="5" id="KW-1185">Reference proteome</keyword>
<dbReference type="PROSITE" id="PS51318">
    <property type="entry name" value="TAT"/>
    <property type="match status" value="1"/>
</dbReference>
<dbReference type="InterPro" id="IPR006311">
    <property type="entry name" value="TAT_signal"/>
</dbReference>
<dbReference type="Proteomes" id="UP000203589">
    <property type="component" value="Chromosome"/>
</dbReference>
<proteinExistence type="inferred from homology"/>